<feature type="region of interest" description="Disordered" evidence="1">
    <location>
        <begin position="1"/>
        <end position="123"/>
    </location>
</feature>
<evidence type="ECO:0000256" key="1">
    <source>
        <dbReference type="SAM" id="MobiDB-lite"/>
    </source>
</evidence>
<reference evidence="2 3" key="1">
    <citation type="submission" date="2014-04" db="EMBL/GenBank/DDBJ databases">
        <authorList>
            <consortium name="DOE Joint Genome Institute"/>
            <person name="Kuo A."/>
            <person name="Girlanda M."/>
            <person name="Perotto S."/>
            <person name="Kohler A."/>
            <person name="Nagy L.G."/>
            <person name="Floudas D."/>
            <person name="Copeland A."/>
            <person name="Barry K.W."/>
            <person name="Cichocki N."/>
            <person name="Veneault-Fourrey C."/>
            <person name="LaButti K."/>
            <person name="Lindquist E.A."/>
            <person name="Lipzen A."/>
            <person name="Lundell T."/>
            <person name="Morin E."/>
            <person name="Murat C."/>
            <person name="Sun H."/>
            <person name="Tunlid A."/>
            <person name="Henrissat B."/>
            <person name="Grigoriev I.V."/>
            <person name="Hibbett D.S."/>
            <person name="Martin F."/>
            <person name="Nordberg H.P."/>
            <person name="Cantor M.N."/>
            <person name="Hua S.X."/>
        </authorList>
    </citation>
    <scope>NUCLEOTIDE SEQUENCE [LARGE SCALE GENOMIC DNA]</scope>
    <source>
        <strain evidence="2 3">MUT 4182</strain>
    </source>
</reference>
<gene>
    <name evidence="2" type="ORF">M407DRAFT_154229</name>
</gene>
<dbReference type="HOGENOM" id="CLU_2016900_0_0_1"/>
<reference evidence="3" key="2">
    <citation type="submission" date="2015-01" db="EMBL/GenBank/DDBJ databases">
        <title>Evolutionary Origins and Diversification of the Mycorrhizal Mutualists.</title>
        <authorList>
            <consortium name="DOE Joint Genome Institute"/>
            <consortium name="Mycorrhizal Genomics Consortium"/>
            <person name="Kohler A."/>
            <person name="Kuo A."/>
            <person name="Nagy L.G."/>
            <person name="Floudas D."/>
            <person name="Copeland A."/>
            <person name="Barry K.W."/>
            <person name="Cichocki N."/>
            <person name="Veneault-Fourrey C."/>
            <person name="LaButti K."/>
            <person name="Lindquist E.A."/>
            <person name="Lipzen A."/>
            <person name="Lundell T."/>
            <person name="Morin E."/>
            <person name="Murat C."/>
            <person name="Riley R."/>
            <person name="Ohm R."/>
            <person name="Sun H."/>
            <person name="Tunlid A."/>
            <person name="Henrissat B."/>
            <person name="Grigoriev I.V."/>
            <person name="Hibbett D.S."/>
            <person name="Martin F."/>
        </authorList>
    </citation>
    <scope>NUCLEOTIDE SEQUENCE [LARGE SCALE GENOMIC DNA]</scope>
    <source>
        <strain evidence="3">MUT 4182</strain>
    </source>
</reference>
<name>A0A0C3QQ08_9AGAM</name>
<accession>A0A0C3QQ08</accession>
<keyword evidence="3" id="KW-1185">Reference proteome</keyword>
<proteinExistence type="predicted"/>
<sequence>MVDMTHEEEAKGEEGGGEGGAAEKSKSKEPRSLTWKKSNTTRDTSSPLCSNTPRTSVKGKRDFDTGTRERRWNLDRPLEHPPNGRNSHRRHTPLSTVHRPQPPPSLHPYSHPSIHVHPFVHRP</sequence>
<organism evidence="2 3">
    <name type="scientific">Tulasnella calospora MUT 4182</name>
    <dbReference type="NCBI Taxonomy" id="1051891"/>
    <lineage>
        <taxon>Eukaryota</taxon>
        <taxon>Fungi</taxon>
        <taxon>Dikarya</taxon>
        <taxon>Basidiomycota</taxon>
        <taxon>Agaricomycotina</taxon>
        <taxon>Agaricomycetes</taxon>
        <taxon>Cantharellales</taxon>
        <taxon>Tulasnellaceae</taxon>
        <taxon>Tulasnella</taxon>
    </lineage>
</organism>
<protein>
    <submittedName>
        <fullName evidence="2">Uncharacterized protein</fullName>
    </submittedName>
</protein>
<feature type="compositionally biased region" description="Basic and acidic residues" evidence="1">
    <location>
        <begin position="21"/>
        <end position="31"/>
    </location>
</feature>
<feature type="compositionally biased region" description="Polar residues" evidence="1">
    <location>
        <begin position="35"/>
        <end position="55"/>
    </location>
</feature>
<dbReference type="AlphaFoldDB" id="A0A0C3QQ08"/>
<evidence type="ECO:0000313" key="3">
    <source>
        <dbReference type="Proteomes" id="UP000054248"/>
    </source>
</evidence>
<evidence type="ECO:0000313" key="2">
    <source>
        <dbReference type="EMBL" id="KIO30476.1"/>
    </source>
</evidence>
<dbReference type="EMBL" id="KN822972">
    <property type="protein sequence ID" value="KIO30476.1"/>
    <property type="molecule type" value="Genomic_DNA"/>
</dbReference>
<dbReference type="Proteomes" id="UP000054248">
    <property type="component" value="Unassembled WGS sequence"/>
</dbReference>
<feature type="compositionally biased region" description="Basic and acidic residues" evidence="1">
    <location>
        <begin position="59"/>
        <end position="79"/>
    </location>
</feature>
<feature type="compositionally biased region" description="Basic and acidic residues" evidence="1">
    <location>
        <begin position="1"/>
        <end position="14"/>
    </location>
</feature>